<reference evidence="2 3" key="1">
    <citation type="submission" date="2015-11" db="EMBL/GenBank/DDBJ databases">
        <title>Genomic analysis of 38 Legionella species identifies large and diverse effector repertoires.</title>
        <authorList>
            <person name="Burstein D."/>
            <person name="Amaro F."/>
            <person name="Zusman T."/>
            <person name="Lifshitz Z."/>
            <person name="Cohen O."/>
            <person name="Gilbert J.A."/>
            <person name="Pupko T."/>
            <person name="Shuman H.A."/>
            <person name="Segal G."/>
        </authorList>
    </citation>
    <scope>NUCLEOTIDE SEQUENCE [LARGE SCALE GENOMIC DNA]</scope>
    <source>
        <strain evidence="2 3">ATCC 49508</strain>
    </source>
</reference>
<evidence type="ECO:0000313" key="2">
    <source>
        <dbReference type="EMBL" id="KTD75911.1"/>
    </source>
</evidence>
<protein>
    <recommendedName>
        <fullName evidence="4">Transmembrane protein</fullName>
    </recommendedName>
</protein>
<dbReference type="PATRIC" id="fig|45076.6.peg.2723"/>
<keyword evidence="1" id="KW-0472">Membrane</keyword>
<evidence type="ECO:0008006" key="4">
    <source>
        <dbReference type="Google" id="ProtNLM"/>
    </source>
</evidence>
<comment type="caution">
    <text evidence="2">The sequence shown here is derived from an EMBL/GenBank/DDBJ whole genome shotgun (WGS) entry which is preliminary data.</text>
</comment>
<organism evidence="2 3">
    <name type="scientific">Legionella worsleiensis</name>
    <dbReference type="NCBI Taxonomy" id="45076"/>
    <lineage>
        <taxon>Bacteria</taxon>
        <taxon>Pseudomonadati</taxon>
        <taxon>Pseudomonadota</taxon>
        <taxon>Gammaproteobacteria</taxon>
        <taxon>Legionellales</taxon>
        <taxon>Legionellaceae</taxon>
        <taxon>Legionella</taxon>
    </lineage>
</organism>
<dbReference type="STRING" id="45076.Lwor_2477"/>
<keyword evidence="1" id="KW-1133">Transmembrane helix</keyword>
<dbReference type="AlphaFoldDB" id="A0A0W1A3G4"/>
<evidence type="ECO:0000256" key="1">
    <source>
        <dbReference type="SAM" id="Phobius"/>
    </source>
</evidence>
<keyword evidence="3" id="KW-1185">Reference proteome</keyword>
<dbReference type="InterPro" id="IPR037125">
    <property type="entry name" value="YajI-like_sf"/>
</dbReference>
<feature type="transmembrane region" description="Helical" evidence="1">
    <location>
        <begin position="7"/>
        <end position="25"/>
    </location>
</feature>
<dbReference type="Gene3D" id="2.60.40.1620">
    <property type="entry name" value="Lipoprotein YajI-like"/>
    <property type="match status" value="1"/>
</dbReference>
<keyword evidence="1" id="KW-0812">Transmembrane</keyword>
<proteinExistence type="predicted"/>
<gene>
    <name evidence="2" type="ORF">Lwor_2477</name>
</gene>
<sequence length="205" mass="23628">MKILKKVLIGVLISSGLFFCFYQYINTISTLKVDVALLELRNASLSHKLDRMNDSLQKIGSSFAKEFIEQIVQIENIKKQYSFIKTNAGFMTIFCKEEPKKSNSYVGKFLIGNPNNYVAKEITISFSFLTDKNSEIETKKYYITKDLYPGSWTEISVRADELSSMKQNKKHESPIIELAVNQIEFKGELEKMAKVVEFMKLRKSM</sequence>
<dbReference type="Proteomes" id="UP000054662">
    <property type="component" value="Unassembled WGS sequence"/>
</dbReference>
<dbReference type="RefSeq" id="WP_147279872.1">
    <property type="nucleotide sequence ID" value="NZ_CBCRUR010000020.1"/>
</dbReference>
<accession>A0A0W1A3G4</accession>
<name>A0A0W1A3G4_9GAMM</name>
<evidence type="ECO:0000313" key="3">
    <source>
        <dbReference type="Proteomes" id="UP000054662"/>
    </source>
</evidence>
<dbReference type="EMBL" id="LNZC01000031">
    <property type="protein sequence ID" value="KTD75911.1"/>
    <property type="molecule type" value="Genomic_DNA"/>
</dbReference>